<evidence type="ECO:0000313" key="1">
    <source>
        <dbReference type="EMBL" id="AUJ30979.1"/>
    </source>
</evidence>
<dbReference type="KEGG" id="lhw:BSQ49_12065"/>
<gene>
    <name evidence="1" type="ORF">BSQ49_12065</name>
</gene>
<protein>
    <submittedName>
        <fullName evidence="1">Uncharacterized protein</fullName>
    </submittedName>
</protein>
<keyword evidence="1" id="KW-0614">Plasmid</keyword>
<dbReference type="GeneID" id="98317722"/>
<dbReference type="Proteomes" id="UP000314960">
    <property type="component" value="Plasmid pL11822-1"/>
</dbReference>
<organism evidence="1 2">
    <name type="scientific">Liquorilactobacillus hordei</name>
    <dbReference type="NCBI Taxonomy" id="468911"/>
    <lineage>
        <taxon>Bacteria</taxon>
        <taxon>Bacillati</taxon>
        <taxon>Bacillota</taxon>
        <taxon>Bacilli</taxon>
        <taxon>Lactobacillales</taxon>
        <taxon>Lactobacillaceae</taxon>
        <taxon>Liquorilactobacillus</taxon>
    </lineage>
</organism>
<accession>A0A3Q8CYH2</accession>
<dbReference type="RefSeq" id="WP_076621455.1">
    <property type="nucleotide sequence ID" value="NZ_CP018177.1"/>
</dbReference>
<sequence length="115" mass="13152">MARQHEWISLSQAAIKLGHDRSYVSLWLRRHPNSMPEEYLMETGTVKLISLEGIEWIKKQSKKEGVLVSNSSANEDQHLEVTILGVTLLTIHFTGRARGKLVVEPNHRKLVRDRG</sequence>
<dbReference type="EMBL" id="CP018177">
    <property type="protein sequence ID" value="AUJ30979.1"/>
    <property type="molecule type" value="Genomic_DNA"/>
</dbReference>
<proteinExistence type="predicted"/>
<name>A0A3Q8CYH2_9LACO</name>
<geneLocation type="plasmid" evidence="2">
    <name>pl11822-1</name>
</geneLocation>
<evidence type="ECO:0000313" key="2">
    <source>
        <dbReference type="Proteomes" id="UP000314960"/>
    </source>
</evidence>
<reference evidence="1 2" key="1">
    <citation type="submission" date="2016-11" db="EMBL/GenBank/DDBJ databases">
        <title>Interaction between Lactobacillus species and yeast in water kefir.</title>
        <authorList>
            <person name="Behr J."/>
            <person name="Xu D."/>
            <person name="Vogel R.F."/>
        </authorList>
    </citation>
    <scope>NUCLEOTIDE SEQUENCE [LARGE SCALE GENOMIC DNA]</scope>
    <source>
        <strain evidence="1 2">TMW 1.1822</strain>
        <plasmid evidence="2">pl11822-1</plasmid>
    </source>
</reference>
<dbReference type="AlphaFoldDB" id="A0A3Q8CYH2"/>